<dbReference type="PRINTS" id="PR00385">
    <property type="entry name" value="P450"/>
</dbReference>
<evidence type="ECO:0000256" key="1">
    <source>
        <dbReference type="ARBA" id="ARBA00001971"/>
    </source>
</evidence>
<keyword evidence="4 10" id="KW-0349">Heme</keyword>
<keyword evidence="15" id="KW-1185">Reference proteome</keyword>
<dbReference type="PRINTS" id="PR00463">
    <property type="entry name" value="EP450I"/>
</dbReference>
<dbReference type="STRING" id="61622.ENSRROP00000017676"/>
<dbReference type="PANTHER" id="PTHR24300">
    <property type="entry name" value="CYTOCHROME P450 508A4-RELATED"/>
    <property type="match status" value="1"/>
</dbReference>
<comment type="similarity">
    <text evidence="3 11">Belongs to the cytochrome P450 family.</text>
</comment>
<evidence type="ECO:0000256" key="9">
    <source>
        <dbReference type="ARBA" id="ARBA00023136"/>
    </source>
</evidence>
<dbReference type="InterPro" id="IPR036396">
    <property type="entry name" value="Cyt_P450_sf"/>
</dbReference>
<dbReference type="Ensembl" id="ENSRROT00000041830.1">
    <property type="protein sequence ID" value="ENSRROP00000017676.1"/>
    <property type="gene ID" value="ENSRROG00000032928.1"/>
</dbReference>
<evidence type="ECO:0000256" key="6">
    <source>
        <dbReference type="ARBA" id="ARBA00023002"/>
    </source>
</evidence>
<protein>
    <recommendedName>
        <fullName evidence="12">Cytochrome P450</fullName>
        <ecNumber evidence="12">1.14.14.-</ecNumber>
    </recommendedName>
</protein>
<evidence type="ECO:0000256" key="4">
    <source>
        <dbReference type="ARBA" id="ARBA00022617"/>
    </source>
</evidence>
<evidence type="ECO:0000256" key="7">
    <source>
        <dbReference type="ARBA" id="ARBA00023004"/>
    </source>
</evidence>
<evidence type="ECO:0000256" key="2">
    <source>
        <dbReference type="ARBA" id="ARBA00004370"/>
    </source>
</evidence>
<dbReference type="GO" id="GO:0005506">
    <property type="term" value="F:iron ion binding"/>
    <property type="evidence" value="ECO:0007669"/>
    <property type="project" value="UniProtKB-UniRule"/>
</dbReference>
<comment type="cofactor">
    <cofactor evidence="1 10 12">
        <name>heme</name>
        <dbReference type="ChEBI" id="CHEBI:30413"/>
    </cofactor>
</comment>
<keyword evidence="6 11" id="KW-0560">Oxidoreductase</keyword>
<dbReference type="InterPro" id="IPR008069">
    <property type="entry name" value="Cyt_P450_E_grp-I_CYP2D-like"/>
</dbReference>
<dbReference type="GO" id="GO:0005789">
    <property type="term" value="C:endoplasmic reticulum membrane"/>
    <property type="evidence" value="ECO:0007669"/>
    <property type="project" value="UniProtKB-SubCell"/>
</dbReference>
<feature type="transmembrane region" description="Helical" evidence="13">
    <location>
        <begin position="68"/>
        <end position="87"/>
    </location>
</feature>
<dbReference type="GO" id="GO:0006805">
    <property type="term" value="P:xenobiotic metabolic process"/>
    <property type="evidence" value="ECO:0007669"/>
    <property type="project" value="TreeGrafter"/>
</dbReference>
<dbReference type="EC" id="1.14.14.-" evidence="12"/>
<evidence type="ECO:0000256" key="3">
    <source>
        <dbReference type="ARBA" id="ARBA00010617"/>
    </source>
</evidence>
<dbReference type="Gene3D" id="1.10.630.10">
    <property type="entry name" value="Cytochrome P450"/>
    <property type="match status" value="1"/>
</dbReference>
<dbReference type="PANTHER" id="PTHR24300:SF1">
    <property type="entry name" value="CYTOCHROME P450 2D6-RELATED"/>
    <property type="match status" value="1"/>
</dbReference>
<dbReference type="GO" id="GO:0019369">
    <property type="term" value="P:arachidonate metabolic process"/>
    <property type="evidence" value="ECO:0007669"/>
    <property type="project" value="TreeGrafter"/>
</dbReference>
<organism evidence="14 15">
    <name type="scientific">Rhinopithecus roxellana</name>
    <name type="common">Golden snub-nosed monkey</name>
    <name type="synonym">Pygathrix roxellana</name>
    <dbReference type="NCBI Taxonomy" id="61622"/>
    <lineage>
        <taxon>Eukaryota</taxon>
        <taxon>Metazoa</taxon>
        <taxon>Chordata</taxon>
        <taxon>Craniata</taxon>
        <taxon>Vertebrata</taxon>
        <taxon>Euteleostomi</taxon>
        <taxon>Mammalia</taxon>
        <taxon>Eutheria</taxon>
        <taxon>Euarchontoglires</taxon>
        <taxon>Primates</taxon>
        <taxon>Haplorrhini</taxon>
        <taxon>Catarrhini</taxon>
        <taxon>Cercopithecidae</taxon>
        <taxon>Colobinae</taxon>
        <taxon>Rhinopithecus</taxon>
    </lineage>
</organism>
<dbReference type="AlphaFoldDB" id="A0A2K6PMB4"/>
<evidence type="ECO:0000313" key="14">
    <source>
        <dbReference type="Ensembl" id="ENSRROP00000017676.1"/>
    </source>
</evidence>
<comment type="subcellular location">
    <subcellularLocation>
        <location evidence="12">Endoplasmic reticulum membrane</location>
    </subcellularLocation>
    <subcellularLocation>
        <location evidence="12">Microsome membrane</location>
    </subcellularLocation>
    <subcellularLocation>
        <location evidence="2">Membrane</location>
    </subcellularLocation>
</comment>
<keyword evidence="13" id="KW-0812">Transmembrane</keyword>
<dbReference type="PRINTS" id="PR01686">
    <property type="entry name" value="EP450ICYP2D"/>
</dbReference>
<feature type="transmembrane region" description="Helical" evidence="13">
    <location>
        <begin position="6"/>
        <end position="24"/>
    </location>
</feature>
<proteinExistence type="inferred from homology"/>
<dbReference type="InterPro" id="IPR002401">
    <property type="entry name" value="Cyt_P450_E_grp-I"/>
</dbReference>
<dbReference type="InterPro" id="IPR017972">
    <property type="entry name" value="Cyt_P450_CS"/>
</dbReference>
<evidence type="ECO:0000256" key="5">
    <source>
        <dbReference type="ARBA" id="ARBA00022723"/>
    </source>
</evidence>
<evidence type="ECO:0000313" key="15">
    <source>
        <dbReference type="Proteomes" id="UP000233200"/>
    </source>
</evidence>
<dbReference type="InterPro" id="IPR050182">
    <property type="entry name" value="Cytochrome_P450_fam2"/>
</dbReference>
<feature type="binding site" description="axial binding residue" evidence="10">
    <location>
        <position position="458"/>
    </location>
    <ligand>
        <name>heme</name>
        <dbReference type="ChEBI" id="CHEBI:30413"/>
    </ligand>
    <ligandPart>
        <name>Fe</name>
        <dbReference type="ChEBI" id="CHEBI:18248"/>
    </ligandPart>
</feature>
<evidence type="ECO:0000256" key="13">
    <source>
        <dbReference type="SAM" id="Phobius"/>
    </source>
</evidence>
<keyword evidence="9 13" id="KW-0472">Membrane</keyword>
<evidence type="ECO:0000256" key="12">
    <source>
        <dbReference type="RuleBase" id="RU368047"/>
    </source>
</evidence>
<name>A0A2K6PMB4_RHIRO</name>
<reference evidence="14" key="2">
    <citation type="submission" date="2025-09" db="UniProtKB">
        <authorList>
            <consortium name="Ensembl"/>
        </authorList>
    </citation>
    <scope>IDENTIFICATION</scope>
</reference>
<dbReference type="CDD" id="cd20663">
    <property type="entry name" value="CYP2D"/>
    <property type="match status" value="1"/>
</dbReference>
<evidence type="ECO:0000256" key="11">
    <source>
        <dbReference type="RuleBase" id="RU000461"/>
    </source>
</evidence>
<dbReference type="FunFam" id="1.10.630.10:FF:000004">
    <property type="entry name" value="cytochrome P450 2D15 isoform X1"/>
    <property type="match status" value="1"/>
</dbReference>
<sequence length="512" mass="57476">MGLDALVPLAMTVAIFLLLVDLMYRRQRWAARYPPGPLPLPGLGNLLHVDFKNTPYCFDQLRRRFGDVFSLQLVWTLVVVLNGLAAVREALVTCREDTATARLCPSTRSWASGRVFLAHYGPAWREQRRFSLSTLRNLGLGKKSLEQWVTEEAACLCAAFADQAGCPFRPNGLLDKAASNVIASLTCGCRFEYDDPRFLRLLDLAQEGLKDESSFLHQVLNAVPLLLRIPALAGKVLPSQKAFLTQLDELLTEHRMTWDPAQTPRDLTDAFLAEMEKAKKNPESSFNEENLRLVVADLFSAGMVTTSTTLAWGLLLMVLHPDVQRESSWSPECWPIVGMHVCPGRVQQEIDDVIGQVRRPEMGDQAHMPYTTAVIHEVQRFGDIVPLNVPHMTSRDIEVQGFLIPKGTTLFTNLSSVLKDEAVWEKPFRFHPEHFLDAQGHFVKPEAFLPFSAGRRACLGEPLAHMELFLFFTCLMQRFSFSVPTGQPRPSHSHVVGFLVTPSPYELCAVPR</sequence>
<dbReference type="InterPro" id="IPR001128">
    <property type="entry name" value="Cyt_P450"/>
</dbReference>
<dbReference type="SUPFAM" id="SSF48264">
    <property type="entry name" value="Cytochrome P450"/>
    <property type="match status" value="1"/>
</dbReference>
<keyword evidence="13" id="KW-1133">Transmembrane helix</keyword>
<dbReference type="Proteomes" id="UP000233200">
    <property type="component" value="Unplaced"/>
</dbReference>
<dbReference type="PROSITE" id="PS00086">
    <property type="entry name" value="CYTOCHROME_P450"/>
    <property type="match status" value="1"/>
</dbReference>
<keyword evidence="5 10" id="KW-0479">Metal-binding</keyword>
<dbReference type="GO" id="GO:0020037">
    <property type="term" value="F:heme binding"/>
    <property type="evidence" value="ECO:0007669"/>
    <property type="project" value="UniProtKB-UniRule"/>
</dbReference>
<dbReference type="GO" id="GO:0016712">
    <property type="term" value="F:oxidoreductase activity, acting on paired donors, with incorporation or reduction of molecular oxygen, reduced flavin or flavoprotein as one donor, and incorporation of one atom of oxygen"/>
    <property type="evidence" value="ECO:0007669"/>
    <property type="project" value="InterPro"/>
</dbReference>
<accession>A0A2K6PMB4</accession>
<dbReference type="Pfam" id="PF00067">
    <property type="entry name" value="p450"/>
    <property type="match status" value="2"/>
</dbReference>
<dbReference type="GeneTree" id="ENSGT00940000153331"/>
<keyword evidence="8 11" id="KW-0503">Monooxygenase</keyword>
<evidence type="ECO:0000256" key="8">
    <source>
        <dbReference type="ARBA" id="ARBA00023033"/>
    </source>
</evidence>
<evidence type="ECO:0000256" key="10">
    <source>
        <dbReference type="PIRSR" id="PIRSR602401-1"/>
    </source>
</evidence>
<reference evidence="14" key="1">
    <citation type="submission" date="2025-08" db="UniProtKB">
        <authorList>
            <consortium name="Ensembl"/>
        </authorList>
    </citation>
    <scope>IDENTIFICATION</scope>
</reference>
<dbReference type="OMA" id="HCQRYAG"/>
<keyword evidence="7 10" id="KW-0408">Iron</keyword>
<comment type="function">
    <text evidence="12">Cytochromes P450 are a group of heme-thiolate monooxygenases. In liver microsomes, this enzyme is involved in an NADPH-dependent electron transport pathway. It oxidizes a variety of structurally unrelated compounds, including steroids, fatty acids, and xenobiotics.</text>
</comment>